<feature type="transmembrane region" description="Helical" evidence="13">
    <location>
        <begin position="303"/>
        <end position="328"/>
    </location>
</feature>
<organism evidence="15 16">
    <name type="scientific">Ranitomeya imitator</name>
    <name type="common">mimic poison frog</name>
    <dbReference type="NCBI Taxonomy" id="111125"/>
    <lineage>
        <taxon>Eukaryota</taxon>
        <taxon>Metazoa</taxon>
        <taxon>Chordata</taxon>
        <taxon>Craniata</taxon>
        <taxon>Vertebrata</taxon>
        <taxon>Euteleostomi</taxon>
        <taxon>Amphibia</taxon>
        <taxon>Batrachia</taxon>
        <taxon>Anura</taxon>
        <taxon>Neobatrachia</taxon>
        <taxon>Hyloidea</taxon>
        <taxon>Dendrobatidae</taxon>
        <taxon>Dendrobatinae</taxon>
        <taxon>Ranitomeya</taxon>
    </lineage>
</organism>
<evidence type="ECO:0000256" key="7">
    <source>
        <dbReference type="ARBA" id="ARBA00023136"/>
    </source>
</evidence>
<keyword evidence="3" id="KW-0597">Phosphoprotein</keyword>
<keyword evidence="8 12" id="KW-0675">Receptor</keyword>
<keyword evidence="9" id="KW-0325">Glycoprotein</keyword>
<evidence type="ECO:0000313" key="15">
    <source>
        <dbReference type="EMBL" id="CAJ0957183.1"/>
    </source>
</evidence>
<keyword evidence="10 12" id="KW-0807">Transducer</keyword>
<comment type="similarity">
    <text evidence="11">Belongs to the chemokine-like receptor (CMKLR) family.</text>
</comment>
<dbReference type="InterPro" id="IPR000276">
    <property type="entry name" value="GPCR_Rhodpsn"/>
</dbReference>
<comment type="similarity">
    <text evidence="12">Belongs to the G-protein coupled receptor 1 family.</text>
</comment>
<evidence type="ECO:0000256" key="6">
    <source>
        <dbReference type="ARBA" id="ARBA00023040"/>
    </source>
</evidence>
<feature type="transmembrane region" description="Helical" evidence="13">
    <location>
        <begin position="348"/>
        <end position="371"/>
    </location>
</feature>
<evidence type="ECO:0000256" key="8">
    <source>
        <dbReference type="ARBA" id="ARBA00023170"/>
    </source>
</evidence>
<keyword evidence="7 13" id="KW-0472">Membrane</keyword>
<proteinExistence type="inferred from homology"/>
<feature type="transmembrane region" description="Helical" evidence="13">
    <location>
        <begin position="226"/>
        <end position="249"/>
    </location>
</feature>
<reference evidence="15" key="1">
    <citation type="submission" date="2023-07" db="EMBL/GenBank/DDBJ databases">
        <authorList>
            <person name="Stuckert A."/>
        </authorList>
    </citation>
    <scope>NUCLEOTIDE SEQUENCE</scope>
</reference>
<keyword evidence="6 12" id="KW-0297">G-protein coupled receptor</keyword>
<evidence type="ECO:0000256" key="10">
    <source>
        <dbReference type="ARBA" id="ARBA00023224"/>
    </source>
</evidence>
<dbReference type="InterPro" id="IPR017452">
    <property type="entry name" value="GPCR_Rhodpsn_7TM"/>
</dbReference>
<comment type="subcellular location">
    <subcellularLocation>
        <location evidence="1">Cell membrane</location>
        <topology evidence="1">Multi-pass membrane protein</topology>
    </subcellularLocation>
</comment>
<comment type="caution">
    <text evidence="15">The sequence shown here is derived from an EMBL/GenBank/DDBJ whole genome shotgun (WGS) entry which is preliminary data.</text>
</comment>
<feature type="domain" description="G-protein coupled receptors family 1 profile" evidence="14">
    <location>
        <begin position="205"/>
        <end position="450"/>
    </location>
</feature>
<dbReference type="InterPro" id="IPR000826">
    <property type="entry name" value="Formyl_rcpt-rel"/>
</dbReference>
<dbReference type="SMART" id="SM01381">
    <property type="entry name" value="7TM_GPCR_Srsx"/>
    <property type="match status" value="1"/>
</dbReference>
<evidence type="ECO:0000256" key="4">
    <source>
        <dbReference type="ARBA" id="ARBA00022692"/>
    </source>
</evidence>
<dbReference type="PANTHER" id="PTHR24225:SF72">
    <property type="entry name" value="G-PROTEIN COUPLED RECEPTORS FAMILY 1 PROFILE DOMAIN-CONTAINING PROTEIN-RELATED"/>
    <property type="match status" value="1"/>
</dbReference>
<dbReference type="Gene3D" id="1.20.1070.10">
    <property type="entry name" value="Rhodopsin 7-helix transmembrane proteins"/>
    <property type="match status" value="1"/>
</dbReference>
<dbReference type="PRINTS" id="PR00237">
    <property type="entry name" value="GPCRRHODOPSN"/>
</dbReference>
<dbReference type="PROSITE" id="PS50262">
    <property type="entry name" value="G_PROTEIN_RECEP_F1_2"/>
    <property type="match status" value="1"/>
</dbReference>
<feature type="transmembrane region" description="Helical" evidence="13">
    <location>
        <begin position="189"/>
        <end position="214"/>
    </location>
</feature>
<keyword evidence="16" id="KW-1185">Reference proteome</keyword>
<feature type="transmembrane region" description="Helical" evidence="13">
    <location>
        <begin position="434"/>
        <end position="458"/>
    </location>
</feature>
<dbReference type="SUPFAM" id="SSF81321">
    <property type="entry name" value="Family A G protein-coupled receptor-like"/>
    <property type="match status" value="1"/>
</dbReference>
<gene>
    <name evidence="15" type="ORF">RIMI_LOCUS15844431</name>
</gene>
<dbReference type="Pfam" id="PF00001">
    <property type="entry name" value="7tm_1"/>
    <property type="match status" value="1"/>
</dbReference>
<protein>
    <recommendedName>
        <fullName evidence="14">G-protein coupled receptors family 1 profile domain-containing protein</fullName>
    </recommendedName>
</protein>
<sequence>MSYSAEEKKCSFHCPCKQKVVLDSGNRYSTSGLVVNGPCLTLSLLLTKRQQPLPGLRSAAVRWRSAGTPLYSPCDAADSKPITAMPFSKMVRTRTYVITLPTLCVHLHWLRNGTFCVNEMRLWHESRLHLKHNKWTNILERTSISQPEQLCTIMVEMNTVFALTTMYRMNTSFASTTKPPYSPSAKSAGLGMAILSIAFIIGFPGNAFIIWTILTRMKKQTVTCLLILHLAMADIIVILTAPFFLHLLSTGHWAFGNFMCKMCHYISGLSMYASIFLIMFMSMDRFLAVAFPFTSQKMRTKRIVRGIVASIWLIASLLAITMFFYRAVTYEDDKPQCTVFHISPKHTIFHYIFETLTGFAIPFTIIVFCYVYIGIRLCKAKFQAKQKTSRLVIMIIVTFALFWLPYQVVNILQVSGEMLSSESLRNTALKARPTVIAVAYFSSSANPILYVFAGGNFIRTAGVGFMAKLFEGTASESSSFRKISQVFRQKSHTESVELEKCLDQAEPSKAMLTNEKELS</sequence>
<accession>A0ABN9M3D2</accession>
<evidence type="ECO:0000256" key="11">
    <source>
        <dbReference type="ARBA" id="ARBA00025736"/>
    </source>
</evidence>
<dbReference type="PROSITE" id="PS00237">
    <property type="entry name" value="G_PROTEIN_RECEP_F1_1"/>
    <property type="match status" value="1"/>
</dbReference>
<keyword evidence="2" id="KW-1003">Cell membrane</keyword>
<evidence type="ECO:0000256" key="3">
    <source>
        <dbReference type="ARBA" id="ARBA00022553"/>
    </source>
</evidence>
<evidence type="ECO:0000256" key="9">
    <source>
        <dbReference type="ARBA" id="ARBA00023180"/>
    </source>
</evidence>
<name>A0ABN9M3D2_9NEOB</name>
<dbReference type="PANTHER" id="PTHR24225">
    <property type="entry name" value="CHEMOTACTIC RECEPTOR"/>
    <property type="match status" value="1"/>
</dbReference>
<evidence type="ECO:0000256" key="5">
    <source>
        <dbReference type="ARBA" id="ARBA00022989"/>
    </source>
</evidence>
<keyword evidence="5 13" id="KW-1133">Transmembrane helix</keyword>
<feature type="transmembrane region" description="Helical" evidence="13">
    <location>
        <begin position="269"/>
        <end position="291"/>
    </location>
</feature>
<evidence type="ECO:0000256" key="1">
    <source>
        <dbReference type="ARBA" id="ARBA00004651"/>
    </source>
</evidence>
<dbReference type="InterPro" id="IPR003981">
    <property type="entry name" value="Leukotriene_B4_rcpt"/>
</dbReference>
<evidence type="ECO:0000256" key="2">
    <source>
        <dbReference type="ARBA" id="ARBA00022475"/>
    </source>
</evidence>
<keyword evidence="4 12" id="KW-0812">Transmembrane</keyword>
<dbReference type="EMBL" id="CAUEEQ010043303">
    <property type="protein sequence ID" value="CAJ0957183.1"/>
    <property type="molecule type" value="Genomic_DNA"/>
</dbReference>
<evidence type="ECO:0000256" key="13">
    <source>
        <dbReference type="SAM" id="Phobius"/>
    </source>
</evidence>
<evidence type="ECO:0000313" key="16">
    <source>
        <dbReference type="Proteomes" id="UP001176940"/>
    </source>
</evidence>
<dbReference type="PRINTS" id="PR01476">
    <property type="entry name" value="LTBRECEPTOR"/>
</dbReference>
<feature type="transmembrane region" description="Helical" evidence="13">
    <location>
        <begin position="391"/>
        <end position="414"/>
    </location>
</feature>
<evidence type="ECO:0000259" key="14">
    <source>
        <dbReference type="PROSITE" id="PS50262"/>
    </source>
</evidence>
<dbReference type="Proteomes" id="UP001176940">
    <property type="component" value="Unassembled WGS sequence"/>
</dbReference>
<evidence type="ECO:0000256" key="12">
    <source>
        <dbReference type="RuleBase" id="RU000688"/>
    </source>
</evidence>